<dbReference type="GO" id="GO:0005524">
    <property type="term" value="F:ATP binding"/>
    <property type="evidence" value="ECO:0007669"/>
    <property type="project" value="InterPro"/>
</dbReference>
<dbReference type="Gene3D" id="1.10.510.10">
    <property type="entry name" value="Transferase(Phosphotransferase) domain 1"/>
    <property type="match status" value="1"/>
</dbReference>
<dbReference type="Pfam" id="PF00069">
    <property type="entry name" value="Pkinase"/>
    <property type="match status" value="1"/>
</dbReference>
<dbReference type="InterPro" id="IPR011009">
    <property type="entry name" value="Kinase-like_dom_sf"/>
</dbReference>
<evidence type="ECO:0000256" key="8">
    <source>
        <dbReference type="ARBA" id="ARBA00023136"/>
    </source>
</evidence>
<dbReference type="FunFam" id="3.80.10.10:FF:000722">
    <property type="entry name" value="Leucine-rich repeat receptor-like protein kinase"/>
    <property type="match status" value="1"/>
</dbReference>
<dbReference type="InterPro" id="IPR046959">
    <property type="entry name" value="PRK1-6/SRF4-like"/>
</dbReference>
<dbReference type="PROSITE" id="PS50011">
    <property type="entry name" value="PROTEIN_KINASE_DOM"/>
    <property type="match status" value="1"/>
</dbReference>
<accession>A0AAN9ET13</accession>
<dbReference type="SUPFAM" id="SSF52058">
    <property type="entry name" value="L domain-like"/>
    <property type="match status" value="1"/>
</dbReference>
<keyword evidence="6" id="KW-0677">Repeat</keyword>
<dbReference type="PANTHER" id="PTHR48007">
    <property type="entry name" value="LEUCINE-RICH REPEAT RECEPTOR-LIKE PROTEIN KINASE PXC1"/>
    <property type="match status" value="1"/>
</dbReference>
<dbReference type="Pfam" id="PF00560">
    <property type="entry name" value="LRR_1"/>
    <property type="match status" value="2"/>
</dbReference>
<gene>
    <name evidence="12" type="ORF">RJT34_30759</name>
</gene>
<reference evidence="12 13" key="1">
    <citation type="submission" date="2024-01" db="EMBL/GenBank/DDBJ databases">
        <title>The genomes of 5 underutilized Papilionoideae crops provide insights into root nodulation and disease resistance.</title>
        <authorList>
            <person name="Yuan L."/>
        </authorList>
    </citation>
    <scope>NUCLEOTIDE SEQUENCE [LARGE SCALE GENOMIC DNA]</scope>
    <source>
        <strain evidence="12">LY-2023</strain>
        <tissue evidence="12">Leaf</tissue>
    </source>
</reference>
<comment type="subcellular location">
    <subcellularLocation>
        <location evidence="1">Membrane</location>
        <topology evidence="1">Single-pass membrane protein</topology>
    </subcellularLocation>
</comment>
<keyword evidence="2" id="KW-0597">Phosphoprotein</keyword>
<keyword evidence="13" id="KW-1185">Reference proteome</keyword>
<evidence type="ECO:0000313" key="13">
    <source>
        <dbReference type="Proteomes" id="UP001359559"/>
    </source>
</evidence>
<dbReference type="Gene3D" id="3.80.10.10">
    <property type="entry name" value="Ribonuclease Inhibitor"/>
    <property type="match status" value="2"/>
</dbReference>
<keyword evidence="8 9" id="KW-0472">Membrane</keyword>
<keyword evidence="3" id="KW-0433">Leucine-rich repeat</keyword>
<dbReference type="InterPro" id="IPR032675">
    <property type="entry name" value="LRR_dom_sf"/>
</dbReference>
<dbReference type="EMBL" id="JAYKXN010000008">
    <property type="protein sequence ID" value="KAK7263174.1"/>
    <property type="molecule type" value="Genomic_DNA"/>
</dbReference>
<evidence type="ECO:0000256" key="10">
    <source>
        <dbReference type="SAM" id="SignalP"/>
    </source>
</evidence>
<evidence type="ECO:0000256" key="4">
    <source>
        <dbReference type="ARBA" id="ARBA00022692"/>
    </source>
</evidence>
<dbReference type="InterPro" id="IPR001611">
    <property type="entry name" value="Leu-rich_rpt"/>
</dbReference>
<keyword evidence="7 9" id="KW-1133">Transmembrane helix</keyword>
<evidence type="ECO:0000259" key="11">
    <source>
        <dbReference type="PROSITE" id="PS50011"/>
    </source>
</evidence>
<evidence type="ECO:0000313" key="12">
    <source>
        <dbReference type="EMBL" id="KAK7263174.1"/>
    </source>
</evidence>
<keyword evidence="5 10" id="KW-0732">Signal</keyword>
<feature type="signal peptide" evidence="10">
    <location>
        <begin position="1"/>
        <end position="21"/>
    </location>
</feature>
<evidence type="ECO:0000256" key="6">
    <source>
        <dbReference type="ARBA" id="ARBA00022737"/>
    </source>
</evidence>
<dbReference type="PANTHER" id="PTHR48007:SF50">
    <property type="entry name" value="PROTEIN KINASE DOMAIN-CONTAINING PROTEIN"/>
    <property type="match status" value="1"/>
</dbReference>
<evidence type="ECO:0000256" key="5">
    <source>
        <dbReference type="ARBA" id="ARBA00022729"/>
    </source>
</evidence>
<evidence type="ECO:0000256" key="1">
    <source>
        <dbReference type="ARBA" id="ARBA00004167"/>
    </source>
</evidence>
<keyword evidence="4 9" id="KW-0812">Transmembrane</keyword>
<dbReference type="FunFam" id="3.80.10.10:FF:002837">
    <property type="entry name" value="Probable inactive receptor kinase At5g67200"/>
    <property type="match status" value="1"/>
</dbReference>
<protein>
    <recommendedName>
        <fullName evidence="11">Protein kinase domain-containing protein</fullName>
    </recommendedName>
</protein>
<evidence type="ECO:0000256" key="3">
    <source>
        <dbReference type="ARBA" id="ARBA00022614"/>
    </source>
</evidence>
<feature type="domain" description="Protein kinase" evidence="11">
    <location>
        <begin position="364"/>
        <end position="632"/>
    </location>
</feature>
<dbReference type="GO" id="GO:0004672">
    <property type="term" value="F:protein kinase activity"/>
    <property type="evidence" value="ECO:0007669"/>
    <property type="project" value="InterPro"/>
</dbReference>
<sequence length="643" mass="71000">MHLSKTLTLLLPVLLTTLASPANLIPPSDAVSLLSFKREGDQDNKLLYALNEHYDYCEWQGVKCAQGRVVRFVVQGLGLRGPFPPNTLTRLDQLRVMSLRNNSLFGPIPDLSPLTNLKSLFLDHNHFTGSFPPSILFLHRLLTLSLSNNNLTGSIPVQLNLLDRLISLRLNSNNFNGTLPPFNQTALRSFNVSSNNLTGPVPVTPTLTRFDAPSFSGNPGLCGEIIHKECDGPRSHFFGGSSNATAPLGQSEESQGIVVVPSSVKKHAHGKKTGLVLGFVFGVVVLGGLSLVVVSLVRKKRSCLGKEEALEMELERERERGEVVERVELGKVEKVRKMEEAHRSGKLVFCCGEVQQYTLEQLMRASAELLGRGSVGTTYKAVLDSNLIVTVKRLDVRQGCVSDDDDDYGKVFERNMEVVGRFRHPNLVPLRAYFQAKGERLVIYDYQPNGSLFNLVHGSRSARAKPLHWTSCLKIAEDVAHGLAYIHQASSLIHGNLKSSNVLLGVDFEACITDYCLSFLADSSFPEDSDSAAYKAPEARKSNRRASSKSDVYAFGVLLLELLTGKHPSQHPFLAPTELQDWVRAMRDDDVSEDNRLEMLTEVASICSATSPEQRPAMWQVLKMIQGIKESVTMEETTLNGFS</sequence>
<comment type="caution">
    <text evidence="12">The sequence shown here is derived from an EMBL/GenBank/DDBJ whole genome shotgun (WGS) entry which is preliminary data.</text>
</comment>
<evidence type="ECO:0000256" key="2">
    <source>
        <dbReference type="ARBA" id="ARBA00022553"/>
    </source>
</evidence>
<evidence type="ECO:0000256" key="7">
    <source>
        <dbReference type="ARBA" id="ARBA00022989"/>
    </source>
</evidence>
<dbReference type="AlphaFoldDB" id="A0AAN9ET13"/>
<feature type="chain" id="PRO_5042906332" description="Protein kinase domain-containing protein" evidence="10">
    <location>
        <begin position="22"/>
        <end position="643"/>
    </location>
</feature>
<proteinExistence type="predicted"/>
<dbReference type="PROSITE" id="PS51450">
    <property type="entry name" value="LRR"/>
    <property type="match status" value="1"/>
</dbReference>
<feature type="transmembrane region" description="Helical" evidence="9">
    <location>
        <begin position="275"/>
        <end position="297"/>
    </location>
</feature>
<dbReference type="GO" id="GO:0016020">
    <property type="term" value="C:membrane"/>
    <property type="evidence" value="ECO:0007669"/>
    <property type="project" value="UniProtKB-SubCell"/>
</dbReference>
<name>A0AAN9ET13_CLITE</name>
<dbReference type="Gene3D" id="3.30.200.20">
    <property type="entry name" value="Phosphorylase Kinase, domain 1"/>
    <property type="match status" value="1"/>
</dbReference>
<dbReference type="SUPFAM" id="SSF56112">
    <property type="entry name" value="Protein kinase-like (PK-like)"/>
    <property type="match status" value="1"/>
</dbReference>
<organism evidence="12 13">
    <name type="scientific">Clitoria ternatea</name>
    <name type="common">Butterfly pea</name>
    <dbReference type="NCBI Taxonomy" id="43366"/>
    <lineage>
        <taxon>Eukaryota</taxon>
        <taxon>Viridiplantae</taxon>
        <taxon>Streptophyta</taxon>
        <taxon>Embryophyta</taxon>
        <taxon>Tracheophyta</taxon>
        <taxon>Spermatophyta</taxon>
        <taxon>Magnoliopsida</taxon>
        <taxon>eudicotyledons</taxon>
        <taxon>Gunneridae</taxon>
        <taxon>Pentapetalae</taxon>
        <taxon>rosids</taxon>
        <taxon>fabids</taxon>
        <taxon>Fabales</taxon>
        <taxon>Fabaceae</taxon>
        <taxon>Papilionoideae</taxon>
        <taxon>50 kb inversion clade</taxon>
        <taxon>NPAAA clade</taxon>
        <taxon>indigoferoid/millettioid clade</taxon>
        <taxon>Phaseoleae</taxon>
        <taxon>Clitoria</taxon>
    </lineage>
</organism>
<dbReference type="InterPro" id="IPR000719">
    <property type="entry name" value="Prot_kinase_dom"/>
</dbReference>
<dbReference type="Proteomes" id="UP001359559">
    <property type="component" value="Unassembled WGS sequence"/>
</dbReference>
<evidence type="ECO:0000256" key="9">
    <source>
        <dbReference type="SAM" id="Phobius"/>
    </source>
</evidence>